<feature type="non-terminal residue" evidence="2">
    <location>
        <position position="1"/>
    </location>
</feature>
<comment type="caution">
    <text evidence="2">The sequence shown here is derived from an EMBL/GenBank/DDBJ whole genome shotgun (WGS) entry which is preliminary data.</text>
</comment>
<dbReference type="PANTHER" id="PTHR33112">
    <property type="entry name" value="DOMAIN PROTEIN, PUTATIVE-RELATED"/>
    <property type="match status" value="1"/>
</dbReference>
<feature type="domain" description="Heterokaryon incompatibility" evidence="1">
    <location>
        <begin position="50"/>
        <end position="204"/>
    </location>
</feature>
<feature type="non-terminal residue" evidence="2">
    <location>
        <position position="345"/>
    </location>
</feature>
<dbReference type="PANTHER" id="PTHR33112:SF9">
    <property type="entry name" value="HETEROKARYON INCOMPATIBILITY DOMAIN-CONTAINING PROTEIN"/>
    <property type="match status" value="1"/>
</dbReference>
<dbReference type="Pfam" id="PF06985">
    <property type="entry name" value="HET"/>
    <property type="match status" value="1"/>
</dbReference>
<gene>
    <name evidence="2" type="ORF">M501DRAFT_908670</name>
</gene>
<accession>A0A9P4S266</accession>
<name>A0A9P4S266_9PEZI</name>
<sequence length="345" mass="40132">VKQWIKRCEEKHDACAEFDSYYVPKRLLVIGSARFVYLRNMTTWKSPVEYTCLSYCWGDSSLQSLKTTKATLNCNLESIDWDVLPKTIQDALDLTYRLGVRFLWVDSLCILQDDIEDWRDQAAEMAEIYSNAYLTIAAVSSSDSNGGLYRVVEECITIPPSTVSDKPFILRTRPEVEHQKQSMNEKPFNSKESPLWTRAWTFQEERLSRRLVEFRSQEVAWRCRTAGTCECGHDPKKANDQGDFDRRGKPHVMSPQNFNLGTVSSSDEMTWEILVEAYSKRQITYPNDRFPAFSGIAKQYEREINDQYIAGLWRNTIWRNLLWTAIEPGRRIAKWIAPSWSWASV</sequence>
<dbReference type="OrthoDB" id="5362512at2759"/>
<dbReference type="AlphaFoldDB" id="A0A9P4S266"/>
<dbReference type="InterPro" id="IPR010730">
    <property type="entry name" value="HET"/>
</dbReference>
<reference evidence="2" key="1">
    <citation type="journal article" date="2020" name="Stud. Mycol.">
        <title>101 Dothideomycetes genomes: a test case for predicting lifestyles and emergence of pathogens.</title>
        <authorList>
            <person name="Haridas S."/>
            <person name="Albert R."/>
            <person name="Binder M."/>
            <person name="Bloem J."/>
            <person name="Labutti K."/>
            <person name="Salamov A."/>
            <person name="Andreopoulos B."/>
            <person name="Baker S."/>
            <person name="Barry K."/>
            <person name="Bills G."/>
            <person name="Bluhm B."/>
            <person name="Cannon C."/>
            <person name="Castanera R."/>
            <person name="Culley D."/>
            <person name="Daum C."/>
            <person name="Ezra D."/>
            <person name="Gonzalez J."/>
            <person name="Henrissat B."/>
            <person name="Kuo A."/>
            <person name="Liang C."/>
            <person name="Lipzen A."/>
            <person name="Lutzoni F."/>
            <person name="Magnuson J."/>
            <person name="Mondo S."/>
            <person name="Nolan M."/>
            <person name="Ohm R."/>
            <person name="Pangilinan J."/>
            <person name="Park H.-J."/>
            <person name="Ramirez L."/>
            <person name="Alfaro M."/>
            <person name="Sun H."/>
            <person name="Tritt A."/>
            <person name="Yoshinaga Y."/>
            <person name="Zwiers L.-H."/>
            <person name="Turgeon B."/>
            <person name="Goodwin S."/>
            <person name="Spatafora J."/>
            <person name="Crous P."/>
            <person name="Grigoriev I."/>
        </authorList>
    </citation>
    <scope>NUCLEOTIDE SEQUENCE</scope>
    <source>
        <strain evidence="2">CBS 101060</strain>
    </source>
</reference>
<protein>
    <submittedName>
        <fullName evidence="2">HET-domain-containing protein</fullName>
    </submittedName>
</protein>
<evidence type="ECO:0000313" key="2">
    <source>
        <dbReference type="EMBL" id="KAF2834754.1"/>
    </source>
</evidence>
<evidence type="ECO:0000259" key="1">
    <source>
        <dbReference type="Pfam" id="PF06985"/>
    </source>
</evidence>
<dbReference type="EMBL" id="MU006115">
    <property type="protein sequence ID" value="KAF2834754.1"/>
    <property type="molecule type" value="Genomic_DNA"/>
</dbReference>
<organism evidence="2 3">
    <name type="scientific">Patellaria atrata CBS 101060</name>
    <dbReference type="NCBI Taxonomy" id="1346257"/>
    <lineage>
        <taxon>Eukaryota</taxon>
        <taxon>Fungi</taxon>
        <taxon>Dikarya</taxon>
        <taxon>Ascomycota</taxon>
        <taxon>Pezizomycotina</taxon>
        <taxon>Dothideomycetes</taxon>
        <taxon>Dothideomycetes incertae sedis</taxon>
        <taxon>Patellariales</taxon>
        <taxon>Patellariaceae</taxon>
        <taxon>Patellaria</taxon>
    </lineage>
</organism>
<keyword evidence="3" id="KW-1185">Reference proteome</keyword>
<proteinExistence type="predicted"/>
<evidence type="ECO:0000313" key="3">
    <source>
        <dbReference type="Proteomes" id="UP000799429"/>
    </source>
</evidence>
<dbReference type="Proteomes" id="UP000799429">
    <property type="component" value="Unassembled WGS sequence"/>
</dbReference>